<evidence type="ECO:0000313" key="3">
    <source>
        <dbReference type="Proteomes" id="UP000009168"/>
    </source>
</evidence>
<evidence type="ECO:0000256" key="1">
    <source>
        <dbReference type="SAM" id="SignalP"/>
    </source>
</evidence>
<dbReference type="HOGENOM" id="CLU_263111_0_0_1"/>
<dbReference type="KEGG" id="tet:TTHERM_00245420"/>
<proteinExistence type="predicted"/>
<reference evidence="3" key="1">
    <citation type="journal article" date="2006" name="PLoS Biol.">
        <title>Macronuclear genome sequence of the ciliate Tetrahymena thermophila, a model eukaryote.</title>
        <authorList>
            <person name="Eisen J.A."/>
            <person name="Coyne R.S."/>
            <person name="Wu M."/>
            <person name="Wu D."/>
            <person name="Thiagarajan M."/>
            <person name="Wortman J.R."/>
            <person name="Badger J.H."/>
            <person name="Ren Q."/>
            <person name="Amedeo P."/>
            <person name="Jones K.M."/>
            <person name="Tallon L.J."/>
            <person name="Delcher A.L."/>
            <person name="Salzberg S.L."/>
            <person name="Silva J.C."/>
            <person name="Haas B.J."/>
            <person name="Majoros W.H."/>
            <person name="Farzad M."/>
            <person name="Carlton J.M."/>
            <person name="Smith R.K. Jr."/>
            <person name="Garg J."/>
            <person name="Pearlman R.E."/>
            <person name="Karrer K.M."/>
            <person name="Sun L."/>
            <person name="Manning G."/>
            <person name="Elde N.C."/>
            <person name="Turkewitz A.P."/>
            <person name="Asai D.J."/>
            <person name="Wilkes D.E."/>
            <person name="Wang Y."/>
            <person name="Cai H."/>
            <person name="Collins K."/>
            <person name="Stewart B.A."/>
            <person name="Lee S.R."/>
            <person name="Wilamowska K."/>
            <person name="Weinberg Z."/>
            <person name="Ruzzo W.L."/>
            <person name="Wloga D."/>
            <person name="Gaertig J."/>
            <person name="Frankel J."/>
            <person name="Tsao C.-C."/>
            <person name="Gorovsky M.A."/>
            <person name="Keeling P.J."/>
            <person name="Waller R.F."/>
            <person name="Patron N.J."/>
            <person name="Cherry J.M."/>
            <person name="Stover N.A."/>
            <person name="Krieger C.J."/>
            <person name="del Toro C."/>
            <person name="Ryder H.F."/>
            <person name="Williamson S.C."/>
            <person name="Barbeau R.A."/>
            <person name="Hamilton E.P."/>
            <person name="Orias E."/>
        </authorList>
    </citation>
    <scope>NUCLEOTIDE SEQUENCE [LARGE SCALE GENOMIC DNA]</scope>
    <source>
        <strain evidence="3">SB210</strain>
    </source>
</reference>
<gene>
    <name evidence="2" type="ORF">TTHERM_00245420</name>
</gene>
<dbReference type="RefSeq" id="XP_001023771.2">
    <property type="nucleotide sequence ID" value="XM_001023771.2"/>
</dbReference>
<evidence type="ECO:0000313" key="2">
    <source>
        <dbReference type="EMBL" id="EAS03526.2"/>
    </source>
</evidence>
<keyword evidence="3" id="KW-1185">Reference proteome</keyword>
<dbReference type="GeneID" id="7827422"/>
<dbReference type="InParanoid" id="Q245V7"/>
<dbReference type="EMBL" id="GG662474">
    <property type="protein sequence ID" value="EAS03526.2"/>
    <property type="molecule type" value="Genomic_DNA"/>
</dbReference>
<keyword evidence="1" id="KW-0732">Signal</keyword>
<feature type="chain" id="PRO_5004202165" description="Transmembrane protein" evidence="1">
    <location>
        <begin position="23"/>
        <end position="1324"/>
    </location>
</feature>
<evidence type="ECO:0008006" key="4">
    <source>
        <dbReference type="Google" id="ProtNLM"/>
    </source>
</evidence>
<feature type="signal peptide" evidence="1">
    <location>
        <begin position="1"/>
        <end position="22"/>
    </location>
</feature>
<dbReference type="Proteomes" id="UP000009168">
    <property type="component" value="Unassembled WGS sequence"/>
</dbReference>
<organism evidence="2 3">
    <name type="scientific">Tetrahymena thermophila (strain SB210)</name>
    <dbReference type="NCBI Taxonomy" id="312017"/>
    <lineage>
        <taxon>Eukaryota</taxon>
        <taxon>Sar</taxon>
        <taxon>Alveolata</taxon>
        <taxon>Ciliophora</taxon>
        <taxon>Intramacronucleata</taxon>
        <taxon>Oligohymenophorea</taxon>
        <taxon>Hymenostomatida</taxon>
        <taxon>Tetrahymenina</taxon>
        <taxon>Tetrahymenidae</taxon>
        <taxon>Tetrahymena</taxon>
    </lineage>
</organism>
<sequence>MKLPSRIVPLLILITILGFARCQQITQHTIYLQKNERYLLNLGDYYDFTAGFFDFPSLLSPQQIQNPLVYFNDKFEGREFEALCSFQDTEDSKYLLGFGFHMEQIIVIYSNLQLISGIPKRTELANLVIGSTKQNERIIKACFYNSVSGFIISNINQKLLQFTYVNQELVTRELPHLPLDEFVAVQFNENIVYLLCANRSTASVSLLSYNIGLNKLILVDQFKMLSKHIQIQVDFANSGTMVIQDQKNHFYIFSVNFQTQKLIASQFSGIKNGNLNSIQSFKDYFFVTFRYISSTSFYKLRWNKFGNEGGLEIFKTGYINQSIKKSILIDDDILIFDNLNKMPFMYTFVYNIQKNQQIYQFDGMISDVYKFIKNVIIKVNLDDKPSVQIFTPFRVQNPSIMLIGDSNQVLDLTVYQYQKQYFKKITINVNVSGSSHVQIKNNLISIQLKQNKNSKNYVQIDGYFEGSYLLAESDFQEKKMFASIALTQTSVMSENEQLSISNIQAQYKTDGLFSSIIVEKENESQYKIYAMTPFANQTANFGKVLTYEAQQKFNSPIEKIDNQGVFTLKDSSGIYFPVQKGQTLTFQKITTKCTDFQFASDLSNGVIFIKCDKEITQYNFEIRQSTVNFVKQSVLNFDASDYQQLICIRSYLYIKNDQSIAVYNYLLNSFAQNLIEIPQLSTDNSQEIILFSSTFFIVVQNAEQKLVAQYSYLDFNSNKPCFLRSLATIPVNSFSFIPIREEVEYLILKTDNNLFYLYKVNNVFSQNQFYSMLDLNEGNHYSIKAIFNSKAFCLISPITKCSVIFKENSLEYSLYHNEQVYENSLILQSQLQFKFKNQEELNVNFQIIRDASTKNGFVDQNSDQIQKLRTQIQDEKIENGTTLFFDDQQIINSCILGWKLLDSSYATILNRIQSKINQIDYNAFTLFYGLKVILMKDKLIYGNNLLVLEKNFSDYEVVLYDSASYKQIEATSFSVNVYIIGQEYMQIQNAQLNLGSDGSINKIQILDCQIFQYSIDNFSLYPLNRNKLQDYSKIITIDEQIWMINSETNNAYQIKMKKNLKMLKMSTNYPPSQINVISYNVINQLKLQLTFYCDGIINVVNFSNSNNIKYYYKNLKDLLSYFKVEQTDKILSIIQYSDNKFWIKFADSYIFDVTFSLDKSSDLILSSAGAYYYRDSFQLLKAGFKGKKHTLLISDSFDMTVALYSIESYQNTSYYLIQSHLKISEIDPKIYSVQVSHIEEETEDKIIVYCLNKKQIVLQIRDNIGINFPQGRPKHDFQLKITPLESNNIENVILLNVNSEDKSYSHIMNNFNILITLILLIIIF</sequence>
<name>Q245V7_TETTS</name>
<accession>Q245V7</accession>
<protein>
    <recommendedName>
        <fullName evidence="4">Transmembrane protein</fullName>
    </recommendedName>
</protein>